<evidence type="ECO:0000256" key="2">
    <source>
        <dbReference type="SAM" id="MobiDB-lite"/>
    </source>
</evidence>
<dbReference type="OrthoDB" id="4158777at2759"/>
<dbReference type="AlphaFoldDB" id="W9X6J3"/>
<reference evidence="3 4" key="1">
    <citation type="submission" date="2013-03" db="EMBL/GenBank/DDBJ databases">
        <title>The Genome Sequence of Cladophialophora psammophila CBS 110553.</title>
        <authorList>
            <consortium name="The Broad Institute Genomics Platform"/>
            <person name="Cuomo C."/>
            <person name="de Hoog S."/>
            <person name="Gorbushina A."/>
            <person name="Walker B."/>
            <person name="Young S.K."/>
            <person name="Zeng Q."/>
            <person name="Gargeya S."/>
            <person name="Fitzgerald M."/>
            <person name="Haas B."/>
            <person name="Abouelleil A."/>
            <person name="Allen A.W."/>
            <person name="Alvarado L."/>
            <person name="Arachchi H.M."/>
            <person name="Berlin A.M."/>
            <person name="Chapman S.B."/>
            <person name="Gainer-Dewar J."/>
            <person name="Goldberg J."/>
            <person name="Griggs A."/>
            <person name="Gujja S."/>
            <person name="Hansen M."/>
            <person name="Howarth C."/>
            <person name="Imamovic A."/>
            <person name="Ireland A."/>
            <person name="Larimer J."/>
            <person name="McCowan C."/>
            <person name="Murphy C."/>
            <person name="Pearson M."/>
            <person name="Poon T.W."/>
            <person name="Priest M."/>
            <person name="Roberts A."/>
            <person name="Saif S."/>
            <person name="Shea T."/>
            <person name="Sisk P."/>
            <person name="Sykes S."/>
            <person name="Wortman J."/>
            <person name="Nusbaum C."/>
            <person name="Birren B."/>
        </authorList>
    </citation>
    <scope>NUCLEOTIDE SEQUENCE [LARGE SCALE GENOMIC DNA]</scope>
    <source>
        <strain evidence="3 4">CBS 110553</strain>
    </source>
</reference>
<feature type="compositionally biased region" description="Basic and acidic residues" evidence="2">
    <location>
        <begin position="158"/>
        <end position="168"/>
    </location>
</feature>
<feature type="region of interest" description="Disordered" evidence="2">
    <location>
        <begin position="490"/>
        <end position="516"/>
    </location>
</feature>
<dbReference type="InterPro" id="IPR013083">
    <property type="entry name" value="Znf_RING/FYVE/PHD"/>
</dbReference>
<name>W9X6J3_9EURO</name>
<feature type="compositionally biased region" description="Low complexity" evidence="2">
    <location>
        <begin position="1"/>
        <end position="15"/>
    </location>
</feature>
<dbReference type="GeneID" id="19185346"/>
<dbReference type="eggNOG" id="ENOG502T49M">
    <property type="taxonomic scope" value="Eukaryota"/>
</dbReference>
<dbReference type="HOGENOM" id="CLU_529961_0_0_1"/>
<dbReference type="STRING" id="1182543.W9X6J3"/>
<organism evidence="3 4">
    <name type="scientific">Cladophialophora psammophila CBS 110553</name>
    <dbReference type="NCBI Taxonomy" id="1182543"/>
    <lineage>
        <taxon>Eukaryota</taxon>
        <taxon>Fungi</taxon>
        <taxon>Dikarya</taxon>
        <taxon>Ascomycota</taxon>
        <taxon>Pezizomycotina</taxon>
        <taxon>Eurotiomycetes</taxon>
        <taxon>Chaetothyriomycetidae</taxon>
        <taxon>Chaetothyriales</taxon>
        <taxon>Herpotrichiellaceae</taxon>
        <taxon>Cladophialophora</taxon>
    </lineage>
</organism>
<accession>W9X6J3</accession>
<evidence type="ECO:0000313" key="3">
    <source>
        <dbReference type="EMBL" id="EXJ76102.1"/>
    </source>
</evidence>
<gene>
    <name evidence="3" type="ORF">A1O5_00610</name>
</gene>
<evidence type="ECO:0000313" key="4">
    <source>
        <dbReference type="Proteomes" id="UP000019471"/>
    </source>
</evidence>
<feature type="region of interest" description="Disordered" evidence="2">
    <location>
        <begin position="151"/>
        <end position="178"/>
    </location>
</feature>
<evidence type="ECO:0000256" key="1">
    <source>
        <dbReference type="SAM" id="Coils"/>
    </source>
</evidence>
<feature type="region of interest" description="Disordered" evidence="2">
    <location>
        <begin position="1"/>
        <end position="63"/>
    </location>
</feature>
<proteinExistence type="predicted"/>
<feature type="compositionally biased region" description="Basic and acidic residues" evidence="2">
    <location>
        <begin position="18"/>
        <end position="30"/>
    </location>
</feature>
<dbReference type="RefSeq" id="XP_007739419.1">
    <property type="nucleotide sequence ID" value="XM_007741229.1"/>
</dbReference>
<comment type="caution">
    <text evidence="3">The sequence shown here is derived from an EMBL/GenBank/DDBJ whole genome shotgun (WGS) entry which is preliminary data.</text>
</comment>
<keyword evidence="4" id="KW-1185">Reference proteome</keyword>
<protein>
    <recommendedName>
        <fullName evidence="5">RING-type domain-containing protein</fullName>
    </recommendedName>
</protein>
<evidence type="ECO:0008006" key="5">
    <source>
        <dbReference type="Google" id="ProtNLM"/>
    </source>
</evidence>
<feature type="compositionally biased region" description="Low complexity" evidence="2">
    <location>
        <begin position="54"/>
        <end position="63"/>
    </location>
</feature>
<dbReference type="Proteomes" id="UP000019471">
    <property type="component" value="Unassembled WGS sequence"/>
</dbReference>
<keyword evidence="1" id="KW-0175">Coiled coil</keyword>
<sequence length="516" mass="58091">MSSPPHYDDYSPSGSQPRSDRELASFDDHKYKRRRLEIKNISPQRHMADPSHPPNNSVPTPVPSSGNFFGNVLHGMPPLMHPGIFMEEDAALEYLASGSGFAQDLRSIDSPFHYQNFLSTAQPLRPPNLTSYPFPPFRQDSAAISARPLHGNIFPGSRESDERLRESQGHLAESSRSVTTTSPYHFPVEWSQCPHPPPPLPPFAQNVPENVAVAPRRSPPSSAASPQKPPTMLILTRATAASIKALEDHKRECPACQLEFEPDHFIAVITCCDTPMHATCLSAWVNSATYSKSKSCMKCRRTIDARRMLNNVVPPVSDKTWDEGVELNAPESLKGDAKIELNVSAKPDRARIRRIGTSMYYPTYRSGRPPSALPDALSPDTRNAFLQLREEQMRMFDEMRHRSRMAFTETNRANQDDLGANRALLEAKVRGDAVDLTPLIRRCEKTKLARDKAREAYEKIQKELERMSRTHTHRLSTMLDDYWMEKYRSGRSADDEPARSVPLRVVNGEPSDTRSP</sequence>
<dbReference type="EMBL" id="AMGX01000001">
    <property type="protein sequence ID" value="EXJ76102.1"/>
    <property type="molecule type" value="Genomic_DNA"/>
</dbReference>
<dbReference type="SUPFAM" id="SSF57850">
    <property type="entry name" value="RING/U-box"/>
    <property type="match status" value="1"/>
</dbReference>
<dbReference type="Gene3D" id="3.30.40.10">
    <property type="entry name" value="Zinc/RING finger domain, C3HC4 (zinc finger)"/>
    <property type="match status" value="1"/>
</dbReference>
<feature type="coiled-coil region" evidence="1">
    <location>
        <begin position="443"/>
        <end position="470"/>
    </location>
</feature>